<evidence type="ECO:0000313" key="3">
    <source>
        <dbReference type="EMBL" id="SCV00969.1"/>
    </source>
</evidence>
<protein>
    <submittedName>
        <fullName evidence="3">LAMI_0G08460g1_1</fullName>
    </submittedName>
</protein>
<dbReference type="OrthoDB" id="4069959at2759"/>
<feature type="region of interest" description="Disordered" evidence="1">
    <location>
        <begin position="1"/>
        <end position="20"/>
    </location>
</feature>
<dbReference type="Proteomes" id="UP000191024">
    <property type="component" value="Chromosome G"/>
</dbReference>
<dbReference type="PANTHER" id="PTHR37784:SF2">
    <property type="entry name" value="HIGH-OSMOLARITY-INDUCED TRANSCRIPTION PROTEIN 1"/>
    <property type="match status" value="1"/>
</dbReference>
<dbReference type="InterPro" id="IPR022210">
    <property type="entry name" value="TF_GCR1-like"/>
</dbReference>
<dbReference type="Pfam" id="PF12550">
    <property type="entry name" value="GCR1_C"/>
    <property type="match status" value="1"/>
</dbReference>
<dbReference type="InterPro" id="IPR052146">
    <property type="entry name" value="HOT1"/>
</dbReference>
<reference evidence="3 4" key="1">
    <citation type="submission" date="2016-03" db="EMBL/GenBank/DDBJ databases">
        <authorList>
            <person name="Devillers H."/>
        </authorList>
    </citation>
    <scope>NUCLEOTIDE SEQUENCE [LARGE SCALE GENOMIC DNA]</scope>
    <source>
        <strain evidence="3">CBS 11717</strain>
    </source>
</reference>
<name>A0A1G4K9Z3_9SACH</name>
<evidence type="ECO:0000259" key="2">
    <source>
        <dbReference type="Pfam" id="PF12550"/>
    </source>
</evidence>
<accession>A0A1G4K9Z3</accession>
<evidence type="ECO:0000256" key="1">
    <source>
        <dbReference type="SAM" id="MobiDB-lite"/>
    </source>
</evidence>
<feature type="region of interest" description="Disordered" evidence="1">
    <location>
        <begin position="202"/>
        <end position="224"/>
    </location>
</feature>
<gene>
    <name evidence="3" type="ORF">LAMI_0G08460G</name>
</gene>
<dbReference type="GO" id="GO:0060963">
    <property type="term" value="P:positive regulation of ribosomal protein gene transcription by RNA polymerase II"/>
    <property type="evidence" value="ECO:0007669"/>
    <property type="project" value="TreeGrafter"/>
</dbReference>
<feature type="domain" description="Transcription activator GCR1-like" evidence="2">
    <location>
        <begin position="253"/>
        <end position="355"/>
    </location>
</feature>
<sequence>MSASFLESMDNDNGPEATGRLELLPRSSQENETNNKPSAGTQLALLMDTLHRPTEVKTRDEIIQNTAYTDDTNGHYTSVFKARPHADYFDFDTEYNRTHGLDGGISPSRNRQPQHMDLDCEDNANGYTDQNAHFRGDQAVLQEVIDKLDSFKQDFTFLIRKMDDASLACRQAVKETSSTFSGDRPLPMSKIIKDIMDSLEDLSPSNASLTSQGENESTQTPRNYTKSGFLQTLSLASLEKDPCARMPNFGVILIKSPTSVSQLWDEYTKLPHEWPMPDLLNPSHSLSESNNDLSRQIMQRTTSIRELERKYGSSWRNNDKNFSRQVNRRKKIWGTIEAGLEQGISLQECFLILESYAKERGKGLSWYYNGIPFEIASLKGVYKK</sequence>
<proteinExistence type="predicted"/>
<feature type="compositionally biased region" description="Polar residues" evidence="1">
    <location>
        <begin position="203"/>
        <end position="224"/>
    </location>
</feature>
<keyword evidence="4" id="KW-1185">Reference proteome</keyword>
<evidence type="ECO:0000313" key="4">
    <source>
        <dbReference type="Proteomes" id="UP000191024"/>
    </source>
</evidence>
<dbReference type="GO" id="GO:0000978">
    <property type="term" value="F:RNA polymerase II cis-regulatory region sequence-specific DNA binding"/>
    <property type="evidence" value="ECO:0007669"/>
    <property type="project" value="TreeGrafter"/>
</dbReference>
<dbReference type="AlphaFoldDB" id="A0A1G4K9Z3"/>
<organism evidence="3 4">
    <name type="scientific">Lachancea mirantina</name>
    <dbReference type="NCBI Taxonomy" id="1230905"/>
    <lineage>
        <taxon>Eukaryota</taxon>
        <taxon>Fungi</taxon>
        <taxon>Dikarya</taxon>
        <taxon>Ascomycota</taxon>
        <taxon>Saccharomycotina</taxon>
        <taxon>Saccharomycetes</taxon>
        <taxon>Saccharomycetales</taxon>
        <taxon>Saccharomycetaceae</taxon>
        <taxon>Lachancea</taxon>
    </lineage>
</organism>
<dbReference type="PANTHER" id="PTHR37784">
    <property type="entry name" value="PROTEIN MSN1"/>
    <property type="match status" value="1"/>
</dbReference>
<dbReference type="GO" id="GO:0000981">
    <property type="term" value="F:DNA-binding transcription factor activity, RNA polymerase II-specific"/>
    <property type="evidence" value="ECO:0007669"/>
    <property type="project" value="TreeGrafter"/>
</dbReference>
<dbReference type="EMBL" id="LT598469">
    <property type="protein sequence ID" value="SCV00969.1"/>
    <property type="molecule type" value="Genomic_DNA"/>
</dbReference>